<organism evidence="2 3">
    <name type="scientific">Klebsiella huaxiensis</name>
    <dbReference type="NCBI Taxonomy" id="2153354"/>
    <lineage>
        <taxon>Bacteria</taxon>
        <taxon>Pseudomonadati</taxon>
        <taxon>Pseudomonadota</taxon>
        <taxon>Gammaproteobacteria</taxon>
        <taxon>Enterobacterales</taxon>
        <taxon>Enterobacteriaceae</taxon>
        <taxon>Klebsiella/Raoultella group</taxon>
        <taxon>Klebsiella</taxon>
    </lineage>
</organism>
<gene>
    <name evidence="2" type="ORF">SB6422_02787</name>
</gene>
<evidence type="ECO:0000313" key="3">
    <source>
        <dbReference type="Proteomes" id="UP000317374"/>
    </source>
</evidence>
<dbReference type="InterPro" id="IPR032811">
    <property type="entry name" value="Put_conjugal_transfer"/>
</dbReference>
<accession>A0A564M5H7</accession>
<dbReference type="EMBL" id="CABGGW010000045">
    <property type="protein sequence ID" value="VUS89156.1"/>
    <property type="molecule type" value="Genomic_DNA"/>
</dbReference>
<keyword evidence="1" id="KW-0175">Coiled coil</keyword>
<dbReference type="Proteomes" id="UP000317374">
    <property type="component" value="Unassembled WGS sequence"/>
</dbReference>
<reference evidence="2 3" key="1">
    <citation type="submission" date="2019-07" db="EMBL/GenBank/DDBJ databases">
        <authorList>
            <person name="Brisse S."/>
            <person name="Rodrigues C."/>
            <person name="Thorpe H."/>
        </authorList>
    </citation>
    <scope>NUCLEOTIDE SEQUENCE [LARGE SCALE GENOMIC DNA]</scope>
    <source>
        <strain evidence="2">SB6422</strain>
    </source>
</reference>
<dbReference type="AlphaFoldDB" id="A0A564M5H7"/>
<name>A0A564M5H7_9ENTR</name>
<evidence type="ECO:0000256" key="1">
    <source>
        <dbReference type="SAM" id="Coils"/>
    </source>
</evidence>
<protein>
    <submittedName>
        <fullName evidence="2">Uncharacterized protein</fullName>
    </submittedName>
</protein>
<sequence>MVVLLMAIVSFLTVRLINTVDETEAAVQASKEVQASQGEVIKGLQRDRDNTDKEIERLRNQVDRLKDDNAALKAKVGIPLTLNSEPPSGGFFVSAIRSGLLSESVPHNTQKLIRESPD</sequence>
<feature type="coiled-coil region" evidence="1">
    <location>
        <begin position="41"/>
        <end position="75"/>
    </location>
</feature>
<proteinExistence type="predicted"/>
<evidence type="ECO:0000313" key="2">
    <source>
        <dbReference type="EMBL" id="VUS89156.1"/>
    </source>
</evidence>
<dbReference type="Pfam" id="PF13729">
    <property type="entry name" value="TraF_2"/>
    <property type="match status" value="1"/>
</dbReference>